<keyword evidence="5 10" id="KW-0862">Zinc</keyword>
<organism evidence="13 14">
    <name type="scientific">Spinactinospora alkalitolerans</name>
    <dbReference type="NCBI Taxonomy" id="687207"/>
    <lineage>
        <taxon>Bacteria</taxon>
        <taxon>Bacillati</taxon>
        <taxon>Actinomycetota</taxon>
        <taxon>Actinomycetes</taxon>
        <taxon>Streptosporangiales</taxon>
        <taxon>Nocardiopsidaceae</taxon>
        <taxon>Spinactinospora</taxon>
    </lineage>
</organism>
<dbReference type="InterPro" id="IPR049071">
    <property type="entry name" value="MPI_cupin_dom"/>
</dbReference>
<accession>A0A852U0H5</accession>
<dbReference type="PANTHER" id="PTHR10309:SF0">
    <property type="entry name" value="MANNOSE-6-PHOSPHATE ISOMERASE"/>
    <property type="match status" value="1"/>
</dbReference>
<feature type="domain" description="Phosphomannose isomerase type I catalytic" evidence="11">
    <location>
        <begin position="3"/>
        <end position="145"/>
    </location>
</feature>
<evidence type="ECO:0000256" key="9">
    <source>
        <dbReference type="PIRSR" id="PIRSR001480-1"/>
    </source>
</evidence>
<evidence type="ECO:0000256" key="7">
    <source>
        <dbReference type="ARBA" id="ARBA00029741"/>
    </source>
</evidence>
<dbReference type="GO" id="GO:0004476">
    <property type="term" value="F:mannose-6-phosphate isomerase activity"/>
    <property type="evidence" value="ECO:0007669"/>
    <property type="project" value="UniProtKB-EC"/>
</dbReference>
<feature type="active site" evidence="9">
    <location>
        <position position="278"/>
    </location>
</feature>
<evidence type="ECO:0000256" key="10">
    <source>
        <dbReference type="PIRSR" id="PIRSR001480-2"/>
    </source>
</evidence>
<evidence type="ECO:0000313" key="13">
    <source>
        <dbReference type="EMBL" id="NYE49698.1"/>
    </source>
</evidence>
<dbReference type="CDD" id="cd07011">
    <property type="entry name" value="cupin_PMI_type_I_N"/>
    <property type="match status" value="1"/>
</dbReference>
<comment type="caution">
    <text evidence="13">The sequence shown here is derived from an EMBL/GenBank/DDBJ whole genome shotgun (WGS) entry which is preliminary data.</text>
</comment>
<dbReference type="GO" id="GO:0008270">
    <property type="term" value="F:zinc ion binding"/>
    <property type="evidence" value="ECO:0007669"/>
    <property type="project" value="InterPro"/>
</dbReference>
<dbReference type="PANTHER" id="PTHR10309">
    <property type="entry name" value="MANNOSE-6-PHOSPHATE ISOMERASE"/>
    <property type="match status" value="1"/>
</dbReference>
<dbReference type="SUPFAM" id="SSF51182">
    <property type="entry name" value="RmlC-like cupins"/>
    <property type="match status" value="1"/>
</dbReference>
<feature type="binding site" evidence="10">
    <location>
        <position position="259"/>
    </location>
    <ligand>
        <name>Zn(2+)</name>
        <dbReference type="ChEBI" id="CHEBI:29105"/>
    </ligand>
</feature>
<evidence type="ECO:0000256" key="8">
    <source>
        <dbReference type="ARBA" id="ARBA00030762"/>
    </source>
</evidence>
<comment type="similarity">
    <text evidence="2">Belongs to the mannose-6-phosphate isomerase type 1 family.</text>
</comment>
<feature type="binding site" evidence="10">
    <location>
        <position position="93"/>
    </location>
    <ligand>
        <name>Zn(2+)</name>
        <dbReference type="ChEBI" id="CHEBI:29105"/>
    </ligand>
</feature>
<feature type="binding site" evidence="10">
    <location>
        <position position="95"/>
    </location>
    <ligand>
        <name>Zn(2+)</name>
        <dbReference type="ChEBI" id="CHEBI:29105"/>
    </ligand>
</feature>
<keyword evidence="14" id="KW-1185">Reference proteome</keyword>
<dbReference type="InterPro" id="IPR011051">
    <property type="entry name" value="RmlC_Cupin_sf"/>
</dbReference>
<dbReference type="Gene3D" id="1.10.441.10">
    <property type="entry name" value="Phosphomannose Isomerase, domain 2"/>
    <property type="match status" value="1"/>
</dbReference>
<keyword evidence="6 13" id="KW-0413">Isomerase</keyword>
<dbReference type="Pfam" id="PF20511">
    <property type="entry name" value="PMI_typeI_cat"/>
    <property type="match status" value="1"/>
</dbReference>
<dbReference type="PIRSF" id="PIRSF001480">
    <property type="entry name" value="Mannose-6-phosphate_isomerase"/>
    <property type="match status" value="1"/>
</dbReference>
<proteinExistence type="inferred from homology"/>
<evidence type="ECO:0000259" key="12">
    <source>
        <dbReference type="Pfam" id="PF21621"/>
    </source>
</evidence>
<name>A0A852U0H5_9ACTN</name>
<evidence type="ECO:0000256" key="5">
    <source>
        <dbReference type="ARBA" id="ARBA00022833"/>
    </source>
</evidence>
<dbReference type="GO" id="GO:0009298">
    <property type="term" value="P:GDP-mannose biosynthetic process"/>
    <property type="evidence" value="ECO:0007669"/>
    <property type="project" value="InterPro"/>
</dbReference>
<evidence type="ECO:0000313" key="14">
    <source>
        <dbReference type="Proteomes" id="UP000589036"/>
    </source>
</evidence>
<keyword evidence="4 10" id="KW-0479">Metal-binding</keyword>
<reference evidence="13 14" key="1">
    <citation type="submission" date="2020-07" db="EMBL/GenBank/DDBJ databases">
        <title>Sequencing the genomes of 1000 actinobacteria strains.</title>
        <authorList>
            <person name="Klenk H.-P."/>
        </authorList>
    </citation>
    <scope>NUCLEOTIDE SEQUENCE [LARGE SCALE GENOMIC DNA]</scope>
    <source>
        <strain evidence="13 14">CXB654</strain>
    </source>
</reference>
<evidence type="ECO:0000256" key="4">
    <source>
        <dbReference type="ARBA" id="ARBA00022723"/>
    </source>
</evidence>
<dbReference type="InterPro" id="IPR016305">
    <property type="entry name" value="Mannose-6-P_Isomerase"/>
</dbReference>
<evidence type="ECO:0000256" key="6">
    <source>
        <dbReference type="ARBA" id="ARBA00023235"/>
    </source>
</evidence>
<comment type="cofactor">
    <cofactor evidence="10">
        <name>Zn(2+)</name>
        <dbReference type="ChEBI" id="CHEBI:29105"/>
    </cofactor>
    <text evidence="10">Binds 1 zinc ion per subunit.</text>
</comment>
<dbReference type="PRINTS" id="PR00714">
    <property type="entry name" value="MAN6PISMRASE"/>
</dbReference>
<comment type="catalytic activity">
    <reaction evidence="1">
        <text>D-mannose 6-phosphate = D-fructose 6-phosphate</text>
        <dbReference type="Rhea" id="RHEA:12356"/>
        <dbReference type="ChEBI" id="CHEBI:58735"/>
        <dbReference type="ChEBI" id="CHEBI:61527"/>
        <dbReference type="EC" id="5.3.1.8"/>
    </reaction>
</comment>
<dbReference type="GO" id="GO:0005975">
    <property type="term" value="P:carbohydrate metabolic process"/>
    <property type="evidence" value="ECO:0007669"/>
    <property type="project" value="InterPro"/>
</dbReference>
<dbReference type="InterPro" id="IPR001250">
    <property type="entry name" value="Man6P_Isoase-1"/>
</dbReference>
<dbReference type="InterPro" id="IPR018050">
    <property type="entry name" value="Pmannose_isomerase-type1_CS"/>
</dbReference>
<sequence>MANQIRPYAWGSTTSIPDRLGVAPDGRPQAELWMGAHPGAPSRIEAEAGPVALDAAIAGDPKEMLGEDVVLHFGERLPFLLKLLAAEQPLSLQVHPSAARARAGYAAENAAGVPLDAPHRNYKDPFHKPELVLALDAFEALCGFRDPALARAELDGLASPLAVALRTDLAAPEPHSALRAAMTRLLTLPPERRTAEVDGFVGELAELPVDAVPDGGGAAVVLELAERYPGDPGAVAALLLNHVTLAPGEALFLPAGNVHAYLRGTAVEIMAGSDNVLRAGLTPKHVDADELLDVVEFAVLPVPYAVPDLCDGRIEHRPDVADFALSIITPDAAEGPGPRGPAIVFVLEGEAGLRSESGRGLVLGRGESAFVPASCGEVTLTGPARVVAATTGRI</sequence>
<dbReference type="EMBL" id="JACCCC010000001">
    <property type="protein sequence ID" value="NYE49698.1"/>
    <property type="molecule type" value="Genomic_DNA"/>
</dbReference>
<evidence type="ECO:0000256" key="3">
    <source>
        <dbReference type="ARBA" id="ARBA00011956"/>
    </source>
</evidence>
<feature type="domain" description="Mannose-6-phosphate isomerase cupin" evidence="12">
    <location>
        <begin position="342"/>
        <end position="388"/>
    </location>
</feature>
<gene>
    <name evidence="13" type="ORF">HDA32_004818</name>
</gene>
<dbReference type="InterPro" id="IPR046457">
    <property type="entry name" value="PMI_typeI_cat"/>
</dbReference>
<evidence type="ECO:0000259" key="11">
    <source>
        <dbReference type="Pfam" id="PF20511"/>
    </source>
</evidence>
<feature type="binding site" evidence="10">
    <location>
        <position position="130"/>
    </location>
    <ligand>
        <name>Zn(2+)</name>
        <dbReference type="ChEBI" id="CHEBI:29105"/>
    </ligand>
</feature>
<dbReference type="NCBIfam" id="TIGR00218">
    <property type="entry name" value="manA"/>
    <property type="match status" value="1"/>
</dbReference>
<dbReference type="GO" id="GO:0005829">
    <property type="term" value="C:cytosol"/>
    <property type="evidence" value="ECO:0007669"/>
    <property type="project" value="TreeGrafter"/>
</dbReference>
<dbReference type="Proteomes" id="UP000589036">
    <property type="component" value="Unassembled WGS sequence"/>
</dbReference>
<protein>
    <recommendedName>
        <fullName evidence="3">mannose-6-phosphate isomerase</fullName>
        <ecNumber evidence="3">5.3.1.8</ecNumber>
    </recommendedName>
    <alternativeName>
        <fullName evidence="7">Phosphohexomutase</fullName>
    </alternativeName>
    <alternativeName>
        <fullName evidence="8">Phosphomannose isomerase</fullName>
    </alternativeName>
</protein>
<dbReference type="InterPro" id="IPR014710">
    <property type="entry name" value="RmlC-like_jellyroll"/>
</dbReference>
<evidence type="ECO:0000256" key="1">
    <source>
        <dbReference type="ARBA" id="ARBA00000757"/>
    </source>
</evidence>
<dbReference type="PROSITE" id="PS00966">
    <property type="entry name" value="PMI_I_2"/>
    <property type="match status" value="1"/>
</dbReference>
<evidence type="ECO:0000256" key="2">
    <source>
        <dbReference type="ARBA" id="ARBA00010772"/>
    </source>
</evidence>
<dbReference type="Pfam" id="PF21621">
    <property type="entry name" value="MPI_cupin_dom"/>
    <property type="match status" value="1"/>
</dbReference>
<dbReference type="EC" id="5.3.1.8" evidence="3"/>
<dbReference type="Gene3D" id="2.60.120.10">
    <property type="entry name" value="Jelly Rolls"/>
    <property type="match status" value="2"/>
</dbReference>
<dbReference type="AlphaFoldDB" id="A0A852U0H5"/>